<dbReference type="PANTHER" id="PTHR48079:SF6">
    <property type="entry name" value="NAD(P)-BINDING DOMAIN-CONTAINING PROTEIN-RELATED"/>
    <property type="match status" value="1"/>
</dbReference>
<dbReference type="Proteomes" id="UP001596163">
    <property type="component" value="Unassembled WGS sequence"/>
</dbReference>
<dbReference type="PANTHER" id="PTHR48079">
    <property type="entry name" value="PROTEIN YEEZ"/>
    <property type="match status" value="1"/>
</dbReference>
<dbReference type="InterPro" id="IPR001509">
    <property type="entry name" value="Epimerase_deHydtase"/>
</dbReference>
<evidence type="ECO:0000313" key="3">
    <source>
        <dbReference type="Proteomes" id="UP001596163"/>
    </source>
</evidence>
<dbReference type="EMBL" id="JBHSKS010000004">
    <property type="protein sequence ID" value="MFC5191521.1"/>
    <property type="molecule type" value="Genomic_DNA"/>
</dbReference>
<protein>
    <submittedName>
        <fullName evidence="2">NAD-dependent epimerase/dehydratase family protein</fullName>
    </submittedName>
</protein>
<feature type="domain" description="NAD-dependent epimerase/dehydratase" evidence="1">
    <location>
        <begin position="3"/>
        <end position="218"/>
    </location>
</feature>
<reference evidence="3" key="1">
    <citation type="journal article" date="2019" name="Int. J. Syst. Evol. Microbiol.">
        <title>The Global Catalogue of Microorganisms (GCM) 10K type strain sequencing project: providing services to taxonomists for standard genome sequencing and annotation.</title>
        <authorList>
            <consortium name="The Broad Institute Genomics Platform"/>
            <consortium name="The Broad Institute Genome Sequencing Center for Infectious Disease"/>
            <person name="Wu L."/>
            <person name="Ma J."/>
        </authorList>
    </citation>
    <scope>NUCLEOTIDE SEQUENCE [LARGE SCALE GENOMIC DNA]</scope>
    <source>
        <strain evidence="3">CGMCC 1.7030</strain>
    </source>
</reference>
<dbReference type="RefSeq" id="WP_377913641.1">
    <property type="nucleotide sequence ID" value="NZ_JBHSKS010000004.1"/>
</dbReference>
<comment type="caution">
    <text evidence="2">The sequence shown here is derived from an EMBL/GenBank/DDBJ whole genome shotgun (WGS) entry which is preliminary data.</text>
</comment>
<dbReference type="InterPro" id="IPR051783">
    <property type="entry name" value="NAD(P)-dependent_oxidoreduct"/>
</dbReference>
<sequence length="319" mass="35764">MNILITGITGYFGSQLAKEFSQLGKIHGIKRGNSNLNLLKDADLFVQWHEGDITDTDSLLDAMKDIDLVIHAAGMVSFASKDEDLLYKINSEGTANVVNAMLSAGVPKLVYVSSIAAIGRTSEVKEYDENFKWVDSPLNSGYALSKYWGELEVWRAEQEGLETLVINPSVILGKANYEKSSGSIYQYVLKGNLFYPKGNINYIDVRDAAAITRLLVEKNAWGERFILNKEGKSYREFFALLAKIFETKAPSIRISNTLLKIVLPVISLLRGLRLSNSPLNRQLAVNAQRNCYYSNAKVQALLHYQYHSLEDTLKWAKQP</sequence>
<proteinExistence type="predicted"/>
<organism evidence="2 3">
    <name type="scientific">Algoriphagus aquatilis</name>
    <dbReference type="NCBI Taxonomy" id="490186"/>
    <lineage>
        <taxon>Bacteria</taxon>
        <taxon>Pseudomonadati</taxon>
        <taxon>Bacteroidota</taxon>
        <taxon>Cytophagia</taxon>
        <taxon>Cytophagales</taxon>
        <taxon>Cyclobacteriaceae</taxon>
        <taxon>Algoriphagus</taxon>
    </lineage>
</organism>
<dbReference type="Gene3D" id="3.40.50.720">
    <property type="entry name" value="NAD(P)-binding Rossmann-like Domain"/>
    <property type="match status" value="1"/>
</dbReference>
<accession>A0ABW0BVA5</accession>
<evidence type="ECO:0000259" key="1">
    <source>
        <dbReference type="Pfam" id="PF01370"/>
    </source>
</evidence>
<name>A0ABW0BVA5_9BACT</name>
<dbReference type="Pfam" id="PF01370">
    <property type="entry name" value="Epimerase"/>
    <property type="match status" value="1"/>
</dbReference>
<evidence type="ECO:0000313" key="2">
    <source>
        <dbReference type="EMBL" id="MFC5191521.1"/>
    </source>
</evidence>
<dbReference type="SUPFAM" id="SSF51735">
    <property type="entry name" value="NAD(P)-binding Rossmann-fold domains"/>
    <property type="match status" value="1"/>
</dbReference>
<dbReference type="InterPro" id="IPR036291">
    <property type="entry name" value="NAD(P)-bd_dom_sf"/>
</dbReference>
<keyword evidence="3" id="KW-1185">Reference proteome</keyword>
<gene>
    <name evidence="2" type="ORF">ACFPIK_07055</name>
</gene>